<reference evidence="11 12" key="1">
    <citation type="journal article" date="2015" name="Viruses">
        <title>Genetic characterization of the tick-borne orbiviruses.</title>
        <authorList>
            <person name="Belaganahalli M.N."/>
            <person name="Maan S."/>
            <person name="Maan N.S."/>
            <person name="Brownlie J."/>
            <person name="Tesh R."/>
            <person name="Attoui H."/>
            <person name="Mertens P.P."/>
        </authorList>
    </citation>
    <scope>NUCLEOTIDE SEQUENCE [LARGE SCALE GENOMIC DNA]</scope>
    <source>
        <strain evidence="11">NEP1970/01</strain>
    </source>
</reference>
<dbReference type="Proteomes" id="UP000203081">
    <property type="component" value="Genome"/>
</dbReference>
<evidence type="ECO:0000256" key="5">
    <source>
        <dbReference type="ARBA" id="ARBA00022595"/>
    </source>
</evidence>
<dbReference type="GO" id="GO:0039624">
    <property type="term" value="C:viral outer capsid"/>
    <property type="evidence" value="ECO:0007669"/>
    <property type="project" value="UniProtKB-KW"/>
</dbReference>
<dbReference type="EMBL" id="KP268789">
    <property type="protein sequence ID" value="AKP24102.1"/>
    <property type="molecule type" value="Genomic_RNA"/>
</dbReference>
<comment type="similarity">
    <text evidence="2">Belongs to the orbivirus VP5 family.</text>
</comment>
<comment type="function">
    <text evidence="10">VP5 protein is one of the two proteins (with VP2) which constitute the virus particle outer capsid. Acts as a membrane permeabilization protein that mediates release of viral particles from endosomal compartments into the cytoplasm. Permeabilization activity is probably negatively regulated by VP2 and is triggered by endosomal degradation of VP2 and exposure to low pH.</text>
</comment>
<keyword evidence="8" id="KW-0946">Virion</keyword>
<sequence>MSTRRSFGSRIAGALSRAGSAVGRALTSTTARRAVSAVGRGALKLANSEFGQRAIAGVVEGAVSSAITGESLGDSMQRAVILNLAGVHAPVPDPLNAVEGENIKAICDLKEHVRDDDAKIARIAEMEKWNSAALKNLRGTVKKVEDAENHEQCEIEAVKTVSKTIADLASHEEQGVRRLVHALSMEDRYRTEAEKKMIEAIRTNADSMSRALETERQALIEEAVEQTIDIGGEIAEHAAASVPLVGEAVATGMATARGAMQIYKLGKTISALSGLHTEHVMLPAITPEGLGVMLQNEGPVADATLLAIAQSRLEHVEEVARETRHINSRVVAELESEKAAQQAQNAAYKRGLTQRLDTRIARKSTPQIHVYTSAFDSDYVLIFHVVGPYHTGAAFLLCVDLATDYVHFEEVGGQRHRYGAPDELIVRDASHVMRDFLMAAATHQGATRMHEIRMRRSGHERPMYVQSVPYTVAYAHMLRNAQRIARDPAVQIALLRGPLAMQRKSLLGALQYDVAILQPRMGYTTPAPPYAIVRR</sequence>
<evidence type="ECO:0000256" key="6">
    <source>
        <dbReference type="ARBA" id="ARBA00022648"/>
    </source>
</evidence>
<accession>A0A0H4MKD9</accession>
<evidence type="ECO:0000256" key="1">
    <source>
        <dbReference type="ARBA" id="ARBA00004328"/>
    </source>
</evidence>
<evidence type="ECO:0000256" key="2">
    <source>
        <dbReference type="ARBA" id="ARBA00007624"/>
    </source>
</evidence>
<dbReference type="Pfam" id="PF00901">
    <property type="entry name" value="Orbi_VP5"/>
    <property type="match status" value="1"/>
</dbReference>
<dbReference type="InterPro" id="IPR000145">
    <property type="entry name" value="Capsid_VP5_Orbivir"/>
</dbReference>
<keyword evidence="6" id="KW-1173">Viral penetration via permeabilization of host membrane</keyword>
<gene>
    <name evidence="11" type="primary">VP5</name>
</gene>
<comment type="subcellular location">
    <subcellularLocation>
        <location evidence="1">Virion</location>
    </subcellularLocation>
</comment>
<dbReference type="KEGG" id="vg:25067877"/>
<dbReference type="GeneID" id="25067877"/>
<protein>
    <recommendedName>
        <fullName evidence="3">Outer capsid protein VP5</fullName>
    </recommendedName>
</protein>
<keyword evidence="5" id="KW-1162">Viral penetration into host cytoplasm</keyword>
<dbReference type="RefSeq" id="YP_009158906.1">
    <property type="nucleotide sequence ID" value="NC_027558.1"/>
</dbReference>
<keyword evidence="9" id="KW-1160">Virus entry into host cell</keyword>
<keyword evidence="12" id="KW-1185">Reference proteome</keyword>
<organism evidence="11 12">
    <name type="scientific">Chobar Gorge virus</name>
    <dbReference type="NCBI Taxonomy" id="1679172"/>
    <lineage>
        <taxon>Viruses</taxon>
        <taxon>Riboviria</taxon>
        <taxon>Orthornavirae</taxon>
        <taxon>Duplornaviricota</taxon>
        <taxon>Resentoviricetes</taxon>
        <taxon>Reovirales</taxon>
        <taxon>Sedoreoviridae</taxon>
        <taxon>Orbivirus</taxon>
        <taxon>Orbivirus chobarense</taxon>
    </lineage>
</organism>
<evidence type="ECO:0000313" key="11">
    <source>
        <dbReference type="EMBL" id="AKP24102.1"/>
    </source>
</evidence>
<keyword evidence="7" id="KW-1152">Outer capsid protein</keyword>
<name>A0A0H4MKD9_9REOV</name>
<evidence type="ECO:0000256" key="7">
    <source>
        <dbReference type="ARBA" id="ARBA00022770"/>
    </source>
</evidence>
<evidence type="ECO:0000256" key="10">
    <source>
        <dbReference type="ARBA" id="ARBA00024835"/>
    </source>
</evidence>
<evidence type="ECO:0000256" key="4">
    <source>
        <dbReference type="ARBA" id="ARBA00022561"/>
    </source>
</evidence>
<evidence type="ECO:0000256" key="9">
    <source>
        <dbReference type="ARBA" id="ARBA00023296"/>
    </source>
</evidence>
<proteinExistence type="inferred from homology"/>
<dbReference type="OrthoDB" id="8954at10239"/>
<dbReference type="GO" id="GO:0005198">
    <property type="term" value="F:structural molecule activity"/>
    <property type="evidence" value="ECO:0007669"/>
    <property type="project" value="InterPro"/>
</dbReference>
<evidence type="ECO:0000313" key="12">
    <source>
        <dbReference type="Proteomes" id="UP000203081"/>
    </source>
</evidence>
<evidence type="ECO:0000256" key="3">
    <source>
        <dbReference type="ARBA" id="ARBA00015353"/>
    </source>
</evidence>
<evidence type="ECO:0000256" key="8">
    <source>
        <dbReference type="ARBA" id="ARBA00022844"/>
    </source>
</evidence>
<keyword evidence="4" id="KW-0167">Capsid protein</keyword>
<dbReference type="GO" id="GO:0140267">
    <property type="term" value="P:symbiont entry into host cell via permeabilization of host membrane"/>
    <property type="evidence" value="ECO:0007669"/>
    <property type="project" value="UniProtKB-KW"/>
</dbReference>